<accession>A0ABV4K0V5</accession>
<evidence type="ECO:0000313" key="2">
    <source>
        <dbReference type="Proteomes" id="UP001568698"/>
    </source>
</evidence>
<proteinExistence type="predicted"/>
<sequence length="506" mass="54215">MFIGNRREVPLIMQPTGGWNASLHPSQIADNELSQAYNVVYDPSTGKLTTRQGLAVASTTALGEPITFLYPFVRKDSEGYLVAVAAGVLYHYDFSAGQWVTVAPLNNTDTPTMTTFNGKLVVADGSFGGLLTWDGSKVDRIENSPQATIVFSARGRLVCNMVDDLDAVYMCGPENETDWDTTDGGAVSIRAGFGDGMSVNGFAMVSGSLIVSKVARSDGAVVGKKLWRLDMAAPVSSWAADDLSLSNAAIGPHCITGFGSNVYYIDSEGFEALAPTQAYGDIATDPTIGTKVNAVLGRFANLADEPRMVKLPSMAAVWTLLTKTNGWSQIYTFSPLGGFTEIGFGTDIYAVAEFGGAVYLAGESGYLYKLQNKAVDEVAPGEEVDVVSAARFKMITGPGDLLLTKVILQTNFEWSGTYNIEVYGSDEQTKRLLQTVDFVRGSGADSLHDALYELADANFPLAGGRVENRECRAQFRNSGIMLQVRTMNGGRMSISELAAKLVVVGR</sequence>
<name>A0ABV4K0V5_9BACT</name>
<gene>
    <name evidence="1" type="ORF">AB6M95_01460</name>
</gene>
<dbReference type="RefSeq" id="WP_371384953.1">
    <property type="nucleotide sequence ID" value="NZ_JBGLYH010000002.1"/>
</dbReference>
<dbReference type="Proteomes" id="UP001568698">
    <property type="component" value="Unassembled WGS sequence"/>
</dbReference>
<comment type="caution">
    <text evidence="1">The sequence shown here is derived from an EMBL/GenBank/DDBJ whole genome shotgun (WGS) entry which is preliminary data.</text>
</comment>
<reference evidence="1 2" key="1">
    <citation type="submission" date="2024-08" db="EMBL/GenBank/DDBJ databases">
        <title>Sulfate-reducing bacteria isolated from formation water of the oil field in Kazakhstan and description of Pseudodesulfovibrio sp.</title>
        <authorList>
            <person name="Bidzhieva S.K."/>
            <person name="Tourova T.P."/>
            <person name="Grouzdev D.S."/>
            <person name="Beletsky A.V."/>
            <person name="Sokolova D.S."/>
            <person name="Samigullina S.R."/>
            <person name="Poltaraus A.B."/>
            <person name="Avtukh A.N."/>
            <person name="Tereshina V.M."/>
            <person name="Zhaparov N.S."/>
            <person name="Mardanov A.V."/>
            <person name="Nazina T.N."/>
        </authorList>
    </citation>
    <scope>NUCLEOTIDE SEQUENCE [LARGE SCALE GENOMIC DNA]</scope>
    <source>
        <strain evidence="1 2">9FUS</strain>
    </source>
</reference>
<keyword evidence="2" id="KW-1185">Reference proteome</keyword>
<dbReference type="EMBL" id="JBGLYH010000002">
    <property type="protein sequence ID" value="MEZ7195402.1"/>
    <property type="molecule type" value="Genomic_DNA"/>
</dbReference>
<organism evidence="1 2">
    <name type="scientific">Pseudodesulfovibrio karagichevae</name>
    <dbReference type="NCBI Taxonomy" id="3239305"/>
    <lineage>
        <taxon>Bacteria</taxon>
        <taxon>Pseudomonadati</taxon>
        <taxon>Thermodesulfobacteriota</taxon>
        <taxon>Desulfovibrionia</taxon>
        <taxon>Desulfovibrionales</taxon>
        <taxon>Desulfovibrionaceae</taxon>
    </lineage>
</organism>
<dbReference type="SUPFAM" id="SSF63825">
    <property type="entry name" value="YWTD domain"/>
    <property type="match status" value="1"/>
</dbReference>
<protein>
    <submittedName>
        <fullName evidence="1">Uncharacterized protein</fullName>
    </submittedName>
</protein>
<evidence type="ECO:0000313" key="1">
    <source>
        <dbReference type="EMBL" id="MEZ7195402.1"/>
    </source>
</evidence>